<evidence type="ECO:0000256" key="1">
    <source>
        <dbReference type="SAM" id="Phobius"/>
    </source>
</evidence>
<feature type="transmembrane region" description="Helical" evidence="1">
    <location>
        <begin position="147"/>
        <end position="168"/>
    </location>
</feature>
<dbReference type="EMBL" id="MSDW01000001">
    <property type="protein sequence ID" value="OKY77604.1"/>
    <property type="molecule type" value="Genomic_DNA"/>
</dbReference>
<reference evidence="3" key="1">
    <citation type="submission" date="2016-12" db="EMBL/GenBank/DDBJ databases">
        <title>Discovery of methanogenic haloarchaea.</title>
        <authorList>
            <person name="Sorokin D.Y."/>
            <person name="Makarova K.S."/>
            <person name="Abbas B."/>
            <person name="Ferrer M."/>
            <person name="Golyshin P.N."/>
        </authorList>
    </citation>
    <scope>NUCLEOTIDE SEQUENCE [LARGE SCALE GENOMIC DNA]</scope>
    <source>
        <strain evidence="3">HMET1</strain>
    </source>
</reference>
<keyword evidence="1" id="KW-0472">Membrane</keyword>
<feature type="transmembrane region" description="Helical" evidence="1">
    <location>
        <begin position="118"/>
        <end position="141"/>
    </location>
</feature>
<feature type="transmembrane region" description="Helical" evidence="1">
    <location>
        <begin position="175"/>
        <end position="195"/>
    </location>
</feature>
<comment type="caution">
    <text evidence="3">The sequence shown here is derived from an EMBL/GenBank/DDBJ whole genome shotgun (WGS) entry which is preliminary data.</text>
</comment>
<protein>
    <submittedName>
        <fullName evidence="3">Membrane associated lipid hydrolase, neutral ceramidase superfamily</fullName>
    </submittedName>
</protein>
<feature type="domain" description="DUF2070" evidence="2">
    <location>
        <begin position="12"/>
        <end position="583"/>
    </location>
</feature>
<sequence>MTESSSYASKSESLTKYLFKAPYWPLSLAISVGFSLIVGAGVLRTGSSFSLILDGVYRGFLLIGLPAILSSLLTPYVAEALGGNMTINRSALLSLFSSLIIGLFMVFALFLQYFGYQLIYDSFVMSLGVVFALRFLVLVAISDRRVINSSVPAFLMSFFGAIFLFLFVKELQYYLELLISSIIFGSAFYLITFYMDAPLRKAFGINGLDFLKGFINYQNSGVKELEKIFDEIGEEVKAPIGTIAFKKGEEIKAVIVSPSIHPGPVGELGGGNLPYTLAREIENKFNCTALIAHGAATHDFNLVSSKETSKILDAVYGSIESMEFGGGSESIREKEGDVKILSQRFEGGLLNISTLAPNPSEDIAFPIGYSTILNARLKGAGDLVFMDAHNCYWEELKGVYPGSPTSFDLIDASAKATDKALEKELDGVKVGVSTSKLDFSWEEGFGDLGIRVVLVEVKDQLTAYVFMDGNNMEKGLRERILNVLPVDHGEVLTTDNHVVNMKGDNPVGRNVEFDEIVREVEFLFKEAKEDLEPVEAGVDTRMAEDIEVFGSDMAAQLASTANAIIAMGGGLALAFIVSALALSVLAFLLA</sequence>
<feature type="transmembrane region" description="Helical" evidence="1">
    <location>
        <begin position="563"/>
        <end position="589"/>
    </location>
</feature>
<evidence type="ECO:0000313" key="4">
    <source>
        <dbReference type="Proteomes" id="UP000185744"/>
    </source>
</evidence>
<keyword evidence="3" id="KW-0378">Hydrolase</keyword>
<keyword evidence="1" id="KW-1133">Transmembrane helix</keyword>
<evidence type="ECO:0000313" key="3">
    <source>
        <dbReference type="EMBL" id="OKY77604.1"/>
    </source>
</evidence>
<dbReference type="AlphaFoldDB" id="A0A1Q6DTA7"/>
<dbReference type="InParanoid" id="A0A1Q6DTA7"/>
<evidence type="ECO:0000259" key="2">
    <source>
        <dbReference type="Pfam" id="PF09843"/>
    </source>
</evidence>
<proteinExistence type="predicted"/>
<dbReference type="Proteomes" id="UP000185744">
    <property type="component" value="Unassembled WGS sequence"/>
</dbReference>
<accession>A0A1Q6DTA7</accession>
<gene>
    <name evidence="3" type="ORF">BTN85_0072</name>
</gene>
<dbReference type="InterPro" id="IPR019204">
    <property type="entry name" value="DUF2070_membrane"/>
</dbReference>
<dbReference type="Pfam" id="PF09843">
    <property type="entry name" value="DUF2070"/>
    <property type="match status" value="1"/>
</dbReference>
<feature type="transmembrane region" description="Helical" evidence="1">
    <location>
        <begin position="55"/>
        <end position="78"/>
    </location>
</feature>
<keyword evidence="4" id="KW-1185">Reference proteome</keyword>
<dbReference type="STRING" id="1903181.BTN85_0072"/>
<keyword evidence="1" id="KW-0812">Transmembrane</keyword>
<name>A0A1Q6DTA7_METT1</name>
<feature type="transmembrane region" description="Helical" evidence="1">
    <location>
        <begin position="90"/>
        <end position="111"/>
    </location>
</feature>
<feature type="transmembrane region" description="Helical" evidence="1">
    <location>
        <begin position="23"/>
        <end position="43"/>
    </location>
</feature>
<dbReference type="GO" id="GO:0016787">
    <property type="term" value="F:hydrolase activity"/>
    <property type="evidence" value="ECO:0007669"/>
    <property type="project" value="UniProtKB-KW"/>
</dbReference>
<organism evidence="3 4">
    <name type="scientific">Methanohalarchaeum thermophilum</name>
    <dbReference type="NCBI Taxonomy" id="1903181"/>
    <lineage>
        <taxon>Archaea</taxon>
        <taxon>Methanobacteriati</taxon>
        <taxon>Methanobacteriota</taxon>
        <taxon>Methanonatronarchaeia</taxon>
        <taxon>Methanonatronarchaeales</taxon>
        <taxon>Methanonatronarchaeaceae</taxon>
        <taxon>Candidatus Methanohalarchaeum</taxon>
    </lineage>
</organism>